<sequence>MAGNRGIRKIQSTRGASLAIGLVYFLICATVGSVVLAAAMANISHVKSEKVNEGSYLAVMSAGMALKEQLESSARECSVEHGQQDTPADESQRADFKGELLAEAGSEAAGTGTEAALAAALYRVYLNCVEEDNRLHVPQDEEERRDKGESLTFTFRLGAGDEGEPPMGPVRADVTLTPDYVVMDSGDSQQLQVRIESVLSLEPDEGTQGQYYLRMRANGVVYYVLEETVTEVESGDGDSEDEEDGEGEDSDSEPEYHYEYASRAVVSSDRPVFSGRPPYGGSGVGGGGL</sequence>
<accession>A0A413FJ31</accession>
<organism evidence="3 4">
    <name type="scientific">Enterocloster asparagiformis</name>
    <dbReference type="NCBI Taxonomy" id="333367"/>
    <lineage>
        <taxon>Bacteria</taxon>
        <taxon>Bacillati</taxon>
        <taxon>Bacillota</taxon>
        <taxon>Clostridia</taxon>
        <taxon>Lachnospirales</taxon>
        <taxon>Lachnospiraceae</taxon>
        <taxon>Enterocloster</taxon>
    </lineage>
</organism>
<dbReference type="Proteomes" id="UP000283880">
    <property type="component" value="Unassembled WGS sequence"/>
</dbReference>
<feature type="region of interest" description="Disordered" evidence="1">
    <location>
        <begin position="74"/>
        <end position="93"/>
    </location>
</feature>
<keyword evidence="2" id="KW-1133">Transmembrane helix</keyword>
<feature type="compositionally biased region" description="Acidic residues" evidence="1">
    <location>
        <begin position="231"/>
        <end position="253"/>
    </location>
</feature>
<feature type="compositionally biased region" description="Gly residues" evidence="1">
    <location>
        <begin position="278"/>
        <end position="289"/>
    </location>
</feature>
<name>A0A413FJ31_9FIRM</name>
<keyword evidence="2" id="KW-0812">Transmembrane</keyword>
<proteinExistence type="predicted"/>
<feature type="compositionally biased region" description="Basic and acidic residues" evidence="1">
    <location>
        <begin position="74"/>
        <end position="83"/>
    </location>
</feature>
<evidence type="ECO:0000256" key="2">
    <source>
        <dbReference type="SAM" id="Phobius"/>
    </source>
</evidence>
<gene>
    <name evidence="3" type="ORF">DWV29_06175</name>
</gene>
<dbReference type="OrthoDB" id="9919177at2"/>
<protein>
    <submittedName>
        <fullName evidence="3">Uncharacterized protein</fullName>
    </submittedName>
</protein>
<feature type="region of interest" description="Disordered" evidence="1">
    <location>
        <begin position="231"/>
        <end position="289"/>
    </location>
</feature>
<evidence type="ECO:0000313" key="3">
    <source>
        <dbReference type="EMBL" id="RGX31462.1"/>
    </source>
</evidence>
<feature type="transmembrane region" description="Helical" evidence="2">
    <location>
        <begin position="21"/>
        <end position="41"/>
    </location>
</feature>
<comment type="caution">
    <text evidence="3">The sequence shown here is derived from an EMBL/GenBank/DDBJ whole genome shotgun (WGS) entry which is preliminary data.</text>
</comment>
<evidence type="ECO:0000313" key="4">
    <source>
        <dbReference type="Proteomes" id="UP000283880"/>
    </source>
</evidence>
<evidence type="ECO:0000256" key="1">
    <source>
        <dbReference type="SAM" id="MobiDB-lite"/>
    </source>
</evidence>
<dbReference type="EMBL" id="QSBM01000003">
    <property type="protein sequence ID" value="RGX31462.1"/>
    <property type="molecule type" value="Genomic_DNA"/>
</dbReference>
<dbReference type="RefSeq" id="WP_117777159.1">
    <property type="nucleotide sequence ID" value="NZ_JAWRJJ010000159.1"/>
</dbReference>
<dbReference type="AlphaFoldDB" id="A0A413FJ31"/>
<reference evidence="3 4" key="1">
    <citation type="submission" date="2018-08" db="EMBL/GenBank/DDBJ databases">
        <title>A genome reference for cultivated species of the human gut microbiota.</title>
        <authorList>
            <person name="Zou Y."/>
            <person name="Xue W."/>
            <person name="Luo G."/>
        </authorList>
    </citation>
    <scope>NUCLEOTIDE SEQUENCE [LARGE SCALE GENOMIC DNA]</scope>
    <source>
        <strain evidence="3 4">AF04-15</strain>
    </source>
</reference>
<keyword evidence="2" id="KW-0472">Membrane</keyword>